<organism evidence="3">
    <name type="scientific">Serpula lacrymans var. lacrymans (strain S7.3)</name>
    <name type="common">Dry rot fungus</name>
    <dbReference type="NCBI Taxonomy" id="936435"/>
    <lineage>
        <taxon>Eukaryota</taxon>
        <taxon>Fungi</taxon>
        <taxon>Dikarya</taxon>
        <taxon>Basidiomycota</taxon>
        <taxon>Agaricomycotina</taxon>
        <taxon>Agaricomycetes</taxon>
        <taxon>Agaricomycetidae</taxon>
        <taxon>Boletales</taxon>
        <taxon>Coniophorineae</taxon>
        <taxon>Serpulaceae</taxon>
        <taxon>Serpula</taxon>
    </lineage>
</organism>
<name>F8PLG1_SERL3</name>
<evidence type="ECO:0000256" key="1">
    <source>
        <dbReference type="SAM" id="MobiDB-lite"/>
    </source>
</evidence>
<evidence type="ECO:0000313" key="3">
    <source>
        <dbReference type="Proteomes" id="UP000008063"/>
    </source>
</evidence>
<reference evidence="3" key="1">
    <citation type="journal article" date="2011" name="Science">
        <title>The plant cell wall-decomposing machinery underlies the functional diversity of forest fungi.</title>
        <authorList>
            <person name="Eastwood D.C."/>
            <person name="Floudas D."/>
            <person name="Binder M."/>
            <person name="Majcherczyk A."/>
            <person name="Schneider P."/>
            <person name="Aerts A."/>
            <person name="Asiegbu F.O."/>
            <person name="Baker S.E."/>
            <person name="Barry K."/>
            <person name="Bendiksby M."/>
            <person name="Blumentritt M."/>
            <person name="Coutinho P.M."/>
            <person name="Cullen D."/>
            <person name="de Vries R.P."/>
            <person name="Gathman A."/>
            <person name="Goodell B."/>
            <person name="Henrissat B."/>
            <person name="Ihrmark K."/>
            <person name="Kauserud H."/>
            <person name="Kohler A."/>
            <person name="LaButti K."/>
            <person name="Lapidus A."/>
            <person name="Lavin J.L."/>
            <person name="Lee Y.-H."/>
            <person name="Lindquist E."/>
            <person name="Lilly W."/>
            <person name="Lucas S."/>
            <person name="Morin E."/>
            <person name="Murat C."/>
            <person name="Oguiza J.A."/>
            <person name="Park J."/>
            <person name="Pisabarro A.G."/>
            <person name="Riley R."/>
            <person name="Rosling A."/>
            <person name="Salamov A."/>
            <person name="Schmidt O."/>
            <person name="Schmutz J."/>
            <person name="Skrede I."/>
            <person name="Stenlid J."/>
            <person name="Wiebenga A."/>
            <person name="Xie X."/>
            <person name="Kuees U."/>
            <person name="Hibbett D.S."/>
            <person name="Hoffmeister D."/>
            <person name="Hoegberg N."/>
            <person name="Martin F."/>
            <person name="Grigoriev I.V."/>
            <person name="Watkinson S.C."/>
        </authorList>
    </citation>
    <scope>NUCLEOTIDE SEQUENCE [LARGE SCALE GENOMIC DNA]</scope>
    <source>
        <strain evidence="3">strain S7.3</strain>
    </source>
</reference>
<dbReference type="Proteomes" id="UP000008063">
    <property type="component" value="Unassembled WGS sequence"/>
</dbReference>
<accession>F8PLG1</accession>
<proteinExistence type="predicted"/>
<protein>
    <submittedName>
        <fullName evidence="2">Uncharacterized protein</fullName>
    </submittedName>
</protein>
<evidence type="ECO:0000313" key="2">
    <source>
        <dbReference type="EMBL" id="EGO02443.1"/>
    </source>
</evidence>
<dbReference type="InParanoid" id="F8PLG1"/>
<dbReference type="EMBL" id="GL945476">
    <property type="protein sequence ID" value="EGO02443.1"/>
    <property type="molecule type" value="Genomic_DNA"/>
</dbReference>
<gene>
    <name evidence="2" type="ORF">SERLA73DRAFT_158474</name>
</gene>
<keyword evidence="3" id="KW-1185">Reference proteome</keyword>
<feature type="compositionally biased region" description="Polar residues" evidence="1">
    <location>
        <begin position="31"/>
        <end position="51"/>
    </location>
</feature>
<feature type="region of interest" description="Disordered" evidence="1">
    <location>
        <begin position="24"/>
        <end position="53"/>
    </location>
</feature>
<dbReference type="HOGENOM" id="CLU_107264_0_0_1"/>
<dbReference type="AlphaFoldDB" id="F8PLG1"/>
<dbReference type="eggNOG" id="ENOG502SHSD">
    <property type="taxonomic scope" value="Eukaryota"/>
</dbReference>
<sequence>MIDPTECESLSNCNSGEAFFEDDNNPFAPSAVNNTHNSLSSTDTEPSSDPENLNIRPVQLQYTSQLKTQLTGTPASKVRLVLEYMNMLGLNLPLFLDYLSLGDYNCITDPEIRYERTALMTKGTHNARATVGKDVLEAFAFSCVREAIERELNSIQELAKCPPKDVSEEGLTSLLIDDLVLKLQSPGFGGTPKLWELLQRLTRTPTQEKQNSGQNTDFVAKASHHLPLLSGHYNESSLRHLQDMFETHSVFYGI</sequence>
<dbReference type="OrthoDB" id="2678661at2759"/>